<gene>
    <name evidence="2" type="ORF">DM860_004070</name>
</gene>
<feature type="compositionally biased region" description="Basic and acidic residues" evidence="1">
    <location>
        <begin position="1"/>
        <end position="16"/>
    </location>
</feature>
<comment type="caution">
    <text evidence="2">The sequence shown here is derived from an EMBL/GenBank/DDBJ whole genome shotgun (WGS) entry which is preliminary data.</text>
</comment>
<accession>A0A328CXK1</accession>
<dbReference type="Proteomes" id="UP000249390">
    <property type="component" value="Unassembled WGS sequence"/>
</dbReference>
<keyword evidence="3" id="KW-1185">Reference proteome</keyword>
<evidence type="ECO:0000256" key="1">
    <source>
        <dbReference type="SAM" id="MobiDB-lite"/>
    </source>
</evidence>
<feature type="region of interest" description="Disordered" evidence="1">
    <location>
        <begin position="1"/>
        <end position="22"/>
    </location>
</feature>
<dbReference type="AlphaFoldDB" id="A0A328CXK1"/>
<evidence type="ECO:0000313" key="2">
    <source>
        <dbReference type="EMBL" id="RAL37148.1"/>
    </source>
</evidence>
<reference evidence="2 3" key="1">
    <citation type="submission" date="2018-06" db="EMBL/GenBank/DDBJ databases">
        <title>The Genome of Cuscuta australis (Dodder) Provides Insight into the Evolution of Plant Parasitism.</title>
        <authorList>
            <person name="Liu H."/>
        </authorList>
    </citation>
    <scope>NUCLEOTIDE SEQUENCE [LARGE SCALE GENOMIC DNA]</scope>
    <source>
        <strain evidence="3">cv. Yunnan</strain>
        <tissue evidence="2">Vines</tissue>
    </source>
</reference>
<sequence>MADKETGSESKNEKSNETQISDNATTLENIVQQIQNTNPINPLHKFWETQRVGQFKDGFVLGLVGQEKEGASYIVMACNVKHLHYNKQRQMVTDKDNKFVSLNNTSMLMCSDFVLESRCFEELSKQVQYAERVAGVLPRAELIDRCAYLSTQFVFGDKIKAVLGGWSFNGYEGDDYRERWTPYLFSMPDGCLDPSFVAIGAGVSSDARRILEDWSLIGRQSLDSALKVMEQAARSCYQERLSPYFKVWFSYSPLKQWTIHLDEELKPEAKGKKRKRN</sequence>
<protein>
    <submittedName>
        <fullName evidence="2">Uncharacterized protein</fullName>
    </submittedName>
</protein>
<organism evidence="2 3">
    <name type="scientific">Cuscuta australis</name>
    <dbReference type="NCBI Taxonomy" id="267555"/>
    <lineage>
        <taxon>Eukaryota</taxon>
        <taxon>Viridiplantae</taxon>
        <taxon>Streptophyta</taxon>
        <taxon>Embryophyta</taxon>
        <taxon>Tracheophyta</taxon>
        <taxon>Spermatophyta</taxon>
        <taxon>Magnoliopsida</taxon>
        <taxon>eudicotyledons</taxon>
        <taxon>Gunneridae</taxon>
        <taxon>Pentapetalae</taxon>
        <taxon>asterids</taxon>
        <taxon>lamiids</taxon>
        <taxon>Solanales</taxon>
        <taxon>Convolvulaceae</taxon>
        <taxon>Cuscuteae</taxon>
        <taxon>Cuscuta</taxon>
        <taxon>Cuscuta subgen. Grammica</taxon>
        <taxon>Cuscuta sect. Cleistogrammica</taxon>
    </lineage>
</organism>
<evidence type="ECO:0000313" key="3">
    <source>
        <dbReference type="Proteomes" id="UP000249390"/>
    </source>
</evidence>
<proteinExistence type="predicted"/>
<name>A0A328CXK1_9ASTE</name>
<dbReference type="EMBL" id="NQVE01000217">
    <property type="protein sequence ID" value="RAL37148.1"/>
    <property type="molecule type" value="Genomic_DNA"/>
</dbReference>